<dbReference type="InterPro" id="IPR003599">
    <property type="entry name" value="Ig_sub"/>
</dbReference>
<feature type="domain" description="Ig-like" evidence="2">
    <location>
        <begin position="488"/>
        <end position="577"/>
    </location>
</feature>
<dbReference type="Pfam" id="PF13927">
    <property type="entry name" value="Ig_3"/>
    <property type="match status" value="5"/>
</dbReference>
<dbReference type="PANTHER" id="PTHR10075:SF14">
    <property type="entry name" value="CELL ADHESION MOLECULE DSCAM2-RELATED"/>
    <property type="match status" value="1"/>
</dbReference>
<dbReference type="Gene3D" id="2.60.40.10">
    <property type="entry name" value="Immunoglobulins"/>
    <property type="match status" value="7"/>
</dbReference>
<feature type="domain" description="Ig-like" evidence="2">
    <location>
        <begin position="600"/>
        <end position="687"/>
    </location>
</feature>
<name>A0ABN8QYJ2_9CNID</name>
<feature type="domain" description="Ig-like" evidence="2">
    <location>
        <begin position="125"/>
        <end position="216"/>
    </location>
</feature>
<dbReference type="PROSITE" id="PS50835">
    <property type="entry name" value="IG_LIKE"/>
    <property type="match status" value="7"/>
</dbReference>
<feature type="domain" description="Ig-like" evidence="2">
    <location>
        <begin position="221"/>
        <end position="258"/>
    </location>
</feature>
<dbReference type="SUPFAM" id="SSF48726">
    <property type="entry name" value="Immunoglobulin"/>
    <property type="match status" value="6"/>
</dbReference>
<feature type="non-terminal residue" evidence="3">
    <location>
        <position position="1"/>
    </location>
</feature>
<feature type="domain" description="Ig-like" evidence="2">
    <location>
        <begin position="76"/>
        <end position="114"/>
    </location>
</feature>
<feature type="domain" description="Ig-like" evidence="2">
    <location>
        <begin position="790"/>
        <end position="887"/>
    </location>
</feature>
<reference evidence="3 4" key="1">
    <citation type="submission" date="2022-05" db="EMBL/GenBank/DDBJ databases">
        <authorList>
            <consortium name="Genoscope - CEA"/>
            <person name="William W."/>
        </authorList>
    </citation>
    <scope>NUCLEOTIDE SEQUENCE [LARGE SCALE GENOMIC DNA]</scope>
</reference>
<proteinExistence type="predicted"/>
<dbReference type="SMART" id="SM00409">
    <property type="entry name" value="IG"/>
    <property type="match status" value="6"/>
</dbReference>
<keyword evidence="1" id="KW-0393">Immunoglobulin domain</keyword>
<dbReference type="InterPro" id="IPR007110">
    <property type="entry name" value="Ig-like_dom"/>
</dbReference>
<dbReference type="PANTHER" id="PTHR10075">
    <property type="entry name" value="BASIGIN RELATED"/>
    <property type="match status" value="1"/>
</dbReference>
<dbReference type="Proteomes" id="UP001159405">
    <property type="component" value="Unassembled WGS sequence"/>
</dbReference>
<feature type="domain" description="Ig-like" evidence="2">
    <location>
        <begin position="692"/>
        <end position="783"/>
    </location>
</feature>
<comment type="caution">
    <text evidence="3">The sequence shown here is derived from an EMBL/GenBank/DDBJ whole genome shotgun (WGS) entry which is preliminary data.</text>
</comment>
<keyword evidence="4" id="KW-1185">Reference proteome</keyword>
<organism evidence="3 4">
    <name type="scientific">Porites lobata</name>
    <dbReference type="NCBI Taxonomy" id="104759"/>
    <lineage>
        <taxon>Eukaryota</taxon>
        <taxon>Metazoa</taxon>
        <taxon>Cnidaria</taxon>
        <taxon>Anthozoa</taxon>
        <taxon>Hexacorallia</taxon>
        <taxon>Scleractinia</taxon>
        <taxon>Fungiina</taxon>
        <taxon>Poritidae</taxon>
        <taxon>Porites</taxon>
    </lineage>
</organism>
<dbReference type="InterPro" id="IPR013783">
    <property type="entry name" value="Ig-like_fold"/>
</dbReference>
<protein>
    <recommendedName>
        <fullName evidence="2">Ig-like domain-containing protein</fullName>
    </recommendedName>
</protein>
<dbReference type="EMBL" id="CALNXK010000159">
    <property type="protein sequence ID" value="CAH3170880.1"/>
    <property type="molecule type" value="Genomic_DNA"/>
</dbReference>
<dbReference type="InterPro" id="IPR003598">
    <property type="entry name" value="Ig_sub2"/>
</dbReference>
<evidence type="ECO:0000313" key="4">
    <source>
        <dbReference type="Proteomes" id="UP001159405"/>
    </source>
</evidence>
<evidence type="ECO:0000256" key="1">
    <source>
        <dbReference type="ARBA" id="ARBA00023319"/>
    </source>
</evidence>
<sequence>APSLTINTLEFPDDHVLLVGYSVTIVCTSNASKENYGIPSFGQPYWIHFYFNDNPFKIKECGGRTNDIEESKSSSPIFTVNPPAKKFISRGGRANLTCKAVGIPNPVITWYKDGIPICFIFLPGPTISLYPQNVAVSLKQNITMVSFACKAAGSPPPVVTWLKNNSTQPNGTVLEIDGISWLILVLVEIQKGEDSYVCVARNSEGEAYSSEAMVINTIPGPSIYRHPENRTASPGDHVVFTCAVEGLPAPSIIWLRDGLEVTDRKAKTYQGRDSIISELHIASVEKHHFGVLLFSESRFDYIRGCLHDTGATFAPARVHSGYLSLLYICLHDTTTKCHAGASHPGVSPRLLYRGENFTPVRNLAKVSCESETITRFGVNSVCQWPGTGSACVIIPSEFFPFKPYNCIHCSLICKSVETRKTVSAKLLFTKQPNNYSTHSILLSITSYTFFYFHNAETSQCASMENQHTGIDSTLASIDRSVLCLSSAPTLTINTLPEEEVLPIGSNVTVTCTSNTSKDGIADPIYDMPYWMQIDFGQDSRLITIKSCGGRRSDREQSKVCSYVIHNASRSDSVNYTCWTRNSWKCTMGYIQLDFKEKIPPVFTVNPPVQMLISSGGKASMNCKASGFPIPVITWFKDGIPVPRANTTGDKGLSILTLEFVKPVHQGKYWCEANNSDGWQRSLITKLSLRQVPTISIHPKNVFVSFKENITLVSFACKATGSPPPVVTWLKNNSTQANATVVETDGMSWLILLLVKNDENSLNKYNCFAKNLVGKAYSNETTVIKTQTSFPDKESTVISFYRHPASLAASPGEHVIFACAVEGSSAPSIIWLRNGLKVVDNKAQTYQGRESTISELHILNVQEHHAGNYTCKAANARGSGVSKNALLSLTGKPDSAKCKLY</sequence>
<evidence type="ECO:0000259" key="2">
    <source>
        <dbReference type="PROSITE" id="PS50835"/>
    </source>
</evidence>
<accession>A0ABN8QYJ2</accession>
<gene>
    <name evidence="3" type="ORF">PLOB_00011030</name>
</gene>
<dbReference type="SMART" id="SM00408">
    <property type="entry name" value="IGc2"/>
    <property type="match status" value="5"/>
</dbReference>
<evidence type="ECO:0000313" key="3">
    <source>
        <dbReference type="EMBL" id="CAH3170880.1"/>
    </source>
</evidence>
<dbReference type="InterPro" id="IPR036179">
    <property type="entry name" value="Ig-like_dom_sf"/>
</dbReference>